<accession>A0A3M9N1F3</accession>
<evidence type="ECO:0000256" key="2">
    <source>
        <dbReference type="ARBA" id="ARBA00023125"/>
    </source>
</evidence>
<dbReference type="AlphaFoldDB" id="A0A3M9N1F3"/>
<evidence type="ECO:0000259" key="4">
    <source>
        <dbReference type="PROSITE" id="PS01124"/>
    </source>
</evidence>
<dbReference type="Gene3D" id="2.60.120.10">
    <property type="entry name" value="Jelly Rolls"/>
    <property type="match status" value="1"/>
</dbReference>
<proteinExistence type="predicted"/>
<dbReference type="SUPFAM" id="SSF46689">
    <property type="entry name" value="Homeodomain-like"/>
    <property type="match status" value="2"/>
</dbReference>
<reference evidence="5 6" key="1">
    <citation type="submission" date="2018-11" db="EMBL/GenBank/DDBJ databases">
        <title>Rufibacter latericius sp. nov., isolated from water in Baiyang Lake.</title>
        <authorList>
            <person name="Yang Y."/>
        </authorList>
    </citation>
    <scope>NUCLEOTIDE SEQUENCE [LARGE SCALE GENOMIC DNA]</scope>
    <source>
        <strain evidence="5 6">R-22-1c-1</strain>
    </source>
</reference>
<gene>
    <name evidence="5" type="ORF">EFB08_03625</name>
</gene>
<keyword evidence="6" id="KW-1185">Reference proteome</keyword>
<evidence type="ECO:0000256" key="1">
    <source>
        <dbReference type="ARBA" id="ARBA00023015"/>
    </source>
</evidence>
<organism evidence="5 6">
    <name type="scientific">Rufibacter latericius</name>
    <dbReference type="NCBI Taxonomy" id="2487040"/>
    <lineage>
        <taxon>Bacteria</taxon>
        <taxon>Pseudomonadati</taxon>
        <taxon>Bacteroidota</taxon>
        <taxon>Cytophagia</taxon>
        <taxon>Cytophagales</taxon>
        <taxon>Hymenobacteraceae</taxon>
        <taxon>Rufibacter</taxon>
    </lineage>
</organism>
<feature type="domain" description="HTH araC/xylS-type" evidence="4">
    <location>
        <begin position="187"/>
        <end position="285"/>
    </location>
</feature>
<evidence type="ECO:0000256" key="3">
    <source>
        <dbReference type="ARBA" id="ARBA00023163"/>
    </source>
</evidence>
<keyword evidence="2" id="KW-0238">DNA-binding</keyword>
<evidence type="ECO:0000313" key="5">
    <source>
        <dbReference type="EMBL" id="RNI31612.1"/>
    </source>
</evidence>
<dbReference type="PROSITE" id="PS01124">
    <property type="entry name" value="HTH_ARAC_FAMILY_2"/>
    <property type="match status" value="1"/>
</dbReference>
<name>A0A3M9N1F3_9BACT</name>
<protein>
    <submittedName>
        <fullName evidence="5">AraC family transcriptional regulator</fullName>
    </submittedName>
</protein>
<dbReference type="InterPro" id="IPR018060">
    <property type="entry name" value="HTH_AraC"/>
</dbReference>
<evidence type="ECO:0000313" key="6">
    <source>
        <dbReference type="Proteomes" id="UP000272117"/>
    </source>
</evidence>
<sequence length="302" mass="34858">MKPLHFKIPKTSGESVRIQHDEQRHFYENLHFHPELQIMVICESTGTRFIGDSVGSFNAGDIIVLGSNLPHVFRNDKRYYESDSELKAVNISVFVDLAAFEDNLFSLPEAHGLQRLLLNSKRGLLIQGETRKKVLALVQDMRSMKGFERIIQVLIILNLLSHSNEVEMLSSVGFNANLNESDNRKINDVFSYIMNNFTEDIKLSDAANVANMSVNAFCRYFKQHTQKTYSQFLNEIRIGHACKLLIEDKWNIRETAFECGYDNISYFNRQFKDITNFTPTEYVKLHNTKFTSDFSLMETTEA</sequence>
<dbReference type="PANTHER" id="PTHR43280">
    <property type="entry name" value="ARAC-FAMILY TRANSCRIPTIONAL REGULATOR"/>
    <property type="match status" value="1"/>
</dbReference>
<dbReference type="InterPro" id="IPR009057">
    <property type="entry name" value="Homeodomain-like_sf"/>
</dbReference>
<dbReference type="RefSeq" id="WP_123125512.1">
    <property type="nucleotide sequence ID" value="NZ_RJJD01000001.1"/>
</dbReference>
<dbReference type="PROSITE" id="PS00041">
    <property type="entry name" value="HTH_ARAC_FAMILY_1"/>
    <property type="match status" value="1"/>
</dbReference>
<dbReference type="Gene3D" id="1.10.10.60">
    <property type="entry name" value="Homeodomain-like"/>
    <property type="match status" value="2"/>
</dbReference>
<dbReference type="InterPro" id="IPR018062">
    <property type="entry name" value="HTH_AraC-typ_CS"/>
</dbReference>
<comment type="caution">
    <text evidence="5">The sequence shown here is derived from an EMBL/GenBank/DDBJ whole genome shotgun (WGS) entry which is preliminary data.</text>
</comment>
<dbReference type="Proteomes" id="UP000272117">
    <property type="component" value="Unassembled WGS sequence"/>
</dbReference>
<dbReference type="InterPro" id="IPR011051">
    <property type="entry name" value="RmlC_Cupin_sf"/>
</dbReference>
<keyword evidence="1" id="KW-0805">Transcription regulation</keyword>
<dbReference type="InterPro" id="IPR014710">
    <property type="entry name" value="RmlC-like_jellyroll"/>
</dbReference>
<dbReference type="EMBL" id="RJJD01000001">
    <property type="protein sequence ID" value="RNI31612.1"/>
    <property type="molecule type" value="Genomic_DNA"/>
</dbReference>
<dbReference type="PANTHER" id="PTHR43280:SF2">
    <property type="entry name" value="HTH-TYPE TRANSCRIPTIONAL REGULATOR EXSA"/>
    <property type="match status" value="1"/>
</dbReference>
<keyword evidence="3" id="KW-0804">Transcription</keyword>
<dbReference type="GO" id="GO:0043565">
    <property type="term" value="F:sequence-specific DNA binding"/>
    <property type="evidence" value="ECO:0007669"/>
    <property type="project" value="InterPro"/>
</dbReference>
<dbReference type="GO" id="GO:0003700">
    <property type="term" value="F:DNA-binding transcription factor activity"/>
    <property type="evidence" value="ECO:0007669"/>
    <property type="project" value="InterPro"/>
</dbReference>
<dbReference type="SMART" id="SM00342">
    <property type="entry name" value="HTH_ARAC"/>
    <property type="match status" value="1"/>
</dbReference>
<dbReference type="SUPFAM" id="SSF51182">
    <property type="entry name" value="RmlC-like cupins"/>
    <property type="match status" value="1"/>
</dbReference>
<dbReference type="Pfam" id="PF12833">
    <property type="entry name" value="HTH_18"/>
    <property type="match status" value="1"/>
</dbReference>
<dbReference type="OrthoDB" id="792101at2"/>